<accession>A0A9P3HA02</accession>
<protein>
    <submittedName>
        <fullName evidence="3">Uncharacterized protein</fullName>
    </submittedName>
</protein>
<evidence type="ECO:0000256" key="2">
    <source>
        <dbReference type="SAM" id="SignalP"/>
    </source>
</evidence>
<feature type="compositionally biased region" description="Low complexity" evidence="1">
    <location>
        <begin position="117"/>
        <end position="135"/>
    </location>
</feature>
<dbReference type="EMBL" id="BQFW01000007">
    <property type="protein sequence ID" value="GJJ72613.1"/>
    <property type="molecule type" value="Genomic_DNA"/>
</dbReference>
<evidence type="ECO:0000313" key="4">
    <source>
        <dbReference type="Proteomes" id="UP000827284"/>
    </source>
</evidence>
<dbReference type="AlphaFoldDB" id="A0A9P3HA02"/>
<sequence length="201" mass="21018">MHAKIILLVVALSAIASHAAALPGGTQEMSVGVAEAQIMGMAAYSLYRREERDSSSMMAKAVSTNDATAIATVTKESKNGISVAAKNGDCDDDDDEDDDDDDDDDDESRSRRHHGSSESSSGNHGGSQSHHNGQNGDDHDSQPQHDAGGDHRNNEPTPTNSAGQPGPSVSHRPSSAIKTTLKSQSVVIASLLTIVVTGYLL</sequence>
<evidence type="ECO:0000313" key="3">
    <source>
        <dbReference type="EMBL" id="GJJ72613.1"/>
    </source>
</evidence>
<feature type="compositionally biased region" description="Basic and acidic residues" evidence="1">
    <location>
        <begin position="136"/>
        <end position="154"/>
    </location>
</feature>
<reference evidence="3" key="1">
    <citation type="submission" date="2021-11" db="EMBL/GenBank/DDBJ databases">
        <authorList>
            <person name="Herlambang A."/>
            <person name="Guo Y."/>
            <person name="Takashima Y."/>
            <person name="Nishizawa T."/>
        </authorList>
    </citation>
    <scope>NUCLEOTIDE SEQUENCE</scope>
    <source>
        <strain evidence="3">E1425</strain>
    </source>
</reference>
<feature type="compositionally biased region" description="Acidic residues" evidence="1">
    <location>
        <begin position="90"/>
        <end position="107"/>
    </location>
</feature>
<feature type="chain" id="PRO_5040182563" evidence="2">
    <location>
        <begin position="22"/>
        <end position="201"/>
    </location>
</feature>
<organism evidence="3 4">
    <name type="scientific">Entomortierella parvispora</name>
    <dbReference type="NCBI Taxonomy" id="205924"/>
    <lineage>
        <taxon>Eukaryota</taxon>
        <taxon>Fungi</taxon>
        <taxon>Fungi incertae sedis</taxon>
        <taxon>Mucoromycota</taxon>
        <taxon>Mortierellomycotina</taxon>
        <taxon>Mortierellomycetes</taxon>
        <taxon>Mortierellales</taxon>
        <taxon>Mortierellaceae</taxon>
        <taxon>Entomortierella</taxon>
    </lineage>
</organism>
<gene>
    <name evidence="3" type="ORF">EMPS_04971</name>
</gene>
<feature type="signal peptide" evidence="2">
    <location>
        <begin position="1"/>
        <end position="21"/>
    </location>
</feature>
<dbReference type="Proteomes" id="UP000827284">
    <property type="component" value="Unassembled WGS sequence"/>
</dbReference>
<keyword evidence="4" id="KW-1185">Reference proteome</keyword>
<keyword evidence="2" id="KW-0732">Signal</keyword>
<proteinExistence type="predicted"/>
<reference evidence="3" key="2">
    <citation type="journal article" date="2022" name="Microbiol. Resour. Announc.">
        <title>Whole-Genome Sequence of Entomortierella parvispora E1425, a Mucoromycotan Fungus Associated with Burkholderiaceae-Related Endosymbiotic Bacteria.</title>
        <authorList>
            <person name="Herlambang A."/>
            <person name="Guo Y."/>
            <person name="Takashima Y."/>
            <person name="Narisawa K."/>
            <person name="Ohta H."/>
            <person name="Nishizawa T."/>
        </authorList>
    </citation>
    <scope>NUCLEOTIDE SEQUENCE</scope>
    <source>
        <strain evidence="3">E1425</strain>
    </source>
</reference>
<name>A0A9P3HA02_9FUNG</name>
<comment type="caution">
    <text evidence="3">The sequence shown here is derived from an EMBL/GenBank/DDBJ whole genome shotgun (WGS) entry which is preliminary data.</text>
</comment>
<feature type="region of interest" description="Disordered" evidence="1">
    <location>
        <begin position="83"/>
        <end position="177"/>
    </location>
</feature>
<evidence type="ECO:0000256" key="1">
    <source>
        <dbReference type="SAM" id="MobiDB-lite"/>
    </source>
</evidence>